<dbReference type="Gene3D" id="3.30.470.20">
    <property type="entry name" value="ATP-grasp fold, B domain"/>
    <property type="match status" value="1"/>
</dbReference>
<comment type="caution">
    <text evidence="1">The sequence shown here is derived from an EMBL/GenBank/DDBJ whole genome shotgun (WGS) entry which is preliminary data.</text>
</comment>
<feature type="non-terminal residue" evidence="1">
    <location>
        <position position="164"/>
    </location>
</feature>
<dbReference type="Proteomes" id="UP001597045">
    <property type="component" value="Unassembled WGS sequence"/>
</dbReference>
<evidence type="ECO:0000313" key="1">
    <source>
        <dbReference type="EMBL" id="MFD1052391.1"/>
    </source>
</evidence>
<keyword evidence="2" id="KW-1185">Reference proteome</keyword>
<evidence type="ECO:0008006" key="3">
    <source>
        <dbReference type="Google" id="ProtNLM"/>
    </source>
</evidence>
<reference evidence="2" key="1">
    <citation type="journal article" date="2019" name="Int. J. Syst. Evol. Microbiol.">
        <title>The Global Catalogue of Microorganisms (GCM) 10K type strain sequencing project: providing services to taxonomists for standard genome sequencing and annotation.</title>
        <authorList>
            <consortium name="The Broad Institute Genomics Platform"/>
            <consortium name="The Broad Institute Genome Sequencing Center for Infectious Disease"/>
            <person name="Wu L."/>
            <person name="Ma J."/>
        </authorList>
    </citation>
    <scope>NUCLEOTIDE SEQUENCE [LARGE SCALE GENOMIC DNA]</scope>
    <source>
        <strain evidence="2">JCM 31486</strain>
    </source>
</reference>
<evidence type="ECO:0000313" key="2">
    <source>
        <dbReference type="Proteomes" id="UP001597045"/>
    </source>
</evidence>
<name>A0ABW3MPC6_9PSEU</name>
<gene>
    <name evidence="1" type="ORF">ACFQ1S_45820</name>
</gene>
<accession>A0ABW3MPC6</accession>
<dbReference type="EMBL" id="JBHTIS010004380">
    <property type="protein sequence ID" value="MFD1052391.1"/>
    <property type="molecule type" value="Genomic_DNA"/>
</dbReference>
<dbReference type="SUPFAM" id="SSF56059">
    <property type="entry name" value="Glutathione synthetase ATP-binding domain-like"/>
    <property type="match status" value="1"/>
</dbReference>
<proteinExistence type="predicted"/>
<sequence length="164" mass="17449">MPIRPWGCTAAFEAINPGASLDTVRRYESKKHAHTLFESLAQEGIRVPAQHHVRSQRELARELARGGRLVLKKEYGAGGSGTLVVSGGQRVSRPMASDVLVEEYVDGEGPYRNPTFDGVVDDDVYPVGVGLMEVAGTGYRGVTVGPGVLPARLTDTAVAFGTAV</sequence>
<protein>
    <recommendedName>
        <fullName evidence="3">ATP-grasp domain-containing protein</fullName>
    </recommendedName>
</protein>
<organism evidence="1 2">
    <name type="scientific">Kibdelosporangium lantanae</name>
    <dbReference type="NCBI Taxonomy" id="1497396"/>
    <lineage>
        <taxon>Bacteria</taxon>
        <taxon>Bacillati</taxon>
        <taxon>Actinomycetota</taxon>
        <taxon>Actinomycetes</taxon>
        <taxon>Pseudonocardiales</taxon>
        <taxon>Pseudonocardiaceae</taxon>
        <taxon>Kibdelosporangium</taxon>
    </lineage>
</organism>